<accession>A0A6H2C027</accession>
<reference evidence="1 2" key="2">
    <citation type="submission" date="2020-04" db="EMBL/GenBank/DDBJ databases">
        <authorList>
            <person name="Fomenkov A."/>
            <person name="Anton B.P."/>
            <person name="Roberts R.J."/>
        </authorList>
    </citation>
    <scope>NUCLEOTIDE SEQUENCE [LARGE SCALE GENOMIC DNA]</scope>
    <source>
        <strain evidence="1 2">CCAP 1403/13f</strain>
    </source>
</reference>
<dbReference type="AlphaFoldDB" id="A0A6H2C027"/>
<dbReference type="EMBL" id="CP051206">
    <property type="protein sequence ID" value="QJB44783.1"/>
    <property type="molecule type" value="Genomic_DNA"/>
</dbReference>
<gene>
    <name evidence="1" type="ORF">HGD76_12005</name>
</gene>
<dbReference type="KEGG" id="dfs:HGD76_12005"/>
<reference evidence="1 2" key="1">
    <citation type="submission" date="2020-04" db="EMBL/GenBank/DDBJ databases">
        <title>Genome-Wide Identification of 5-Methylcytosine Sites in Bacterial Genomes By High-Throughput Sequencing of MspJI Restriction Fragments.</title>
        <authorList>
            <person name="Wu V."/>
        </authorList>
    </citation>
    <scope>NUCLEOTIDE SEQUENCE [LARGE SCALE GENOMIC DNA]</scope>
    <source>
        <strain evidence="1 2">CCAP 1403/13f</strain>
    </source>
</reference>
<sequence>MENNHHSITLIPDEYFYEMLQRIKQRPGMFLGQCSITRLRAFLDGYMGSRSDLGLPPTQQELEFNQFQEWVQTRFKISSSHGWDSIILFYSADERDALNNFFELFDQFCNSESATREEMSQEKLTESNLSLTQERVTV</sequence>
<protein>
    <submittedName>
        <fullName evidence="1">Uncharacterized protein</fullName>
    </submittedName>
</protein>
<dbReference type="Proteomes" id="UP000502433">
    <property type="component" value="Chromosome"/>
</dbReference>
<dbReference type="RefSeq" id="WP_168357577.1">
    <property type="nucleotide sequence ID" value="NZ_CP051206.1"/>
</dbReference>
<evidence type="ECO:0000313" key="1">
    <source>
        <dbReference type="EMBL" id="QJB44783.1"/>
    </source>
</evidence>
<organism evidence="1 2">
    <name type="scientific">Dolichospermum flos-aquae CCAP 1403/13F</name>
    <dbReference type="NCBI Taxonomy" id="315271"/>
    <lineage>
        <taxon>Bacteria</taxon>
        <taxon>Bacillati</taxon>
        <taxon>Cyanobacteriota</taxon>
        <taxon>Cyanophyceae</taxon>
        <taxon>Nostocales</taxon>
        <taxon>Aphanizomenonaceae</taxon>
        <taxon>Dolichospermum</taxon>
    </lineage>
</organism>
<name>A0A6H2C027_DOLFA</name>
<proteinExistence type="predicted"/>
<evidence type="ECO:0000313" key="2">
    <source>
        <dbReference type="Proteomes" id="UP000502433"/>
    </source>
</evidence>